<dbReference type="EMBL" id="CAFBRX010000247">
    <property type="protein sequence ID" value="CAB5136611.1"/>
    <property type="molecule type" value="Genomic_DNA"/>
</dbReference>
<sequence length="331" mass="36257">MAGTGKTHLRNSPDVLLSVNDLVVEFPVAGTGLKVNAVSGISFDVIKGETLGIVGESGCGKSTTGRAVMQLPAPTSGSIDFNGQELTTLSKDDMRDARTKIQMIFQDPISSLNPRRKVRDIVLEPLLVWKRGTQEERDILVNKILEDVGIDPQRAAESYPHQFSGGQCQRISIARSLVLDPQMIICDEPVSALDVSVQAQVINLLEDLKAKYGLTLIFIAHDLAVVKSISDRVLVMYLGKMCELASSEDLYTRPSHPYTNILVDSIPEPDPEVIYSPTAVMGEPPSPINPPAGCRFNPRCPNVQDRCRVEEPEMREIAPAHFVACHNPLTY</sequence>
<evidence type="ECO:0000256" key="2">
    <source>
        <dbReference type="ARBA" id="ARBA00022448"/>
    </source>
</evidence>
<dbReference type="GO" id="GO:0016887">
    <property type="term" value="F:ATP hydrolysis activity"/>
    <property type="evidence" value="ECO:0007669"/>
    <property type="project" value="InterPro"/>
</dbReference>
<feature type="domain" description="ABC transporter" evidence="5">
    <location>
        <begin position="17"/>
        <end position="263"/>
    </location>
</feature>
<dbReference type="GO" id="GO:0055085">
    <property type="term" value="P:transmembrane transport"/>
    <property type="evidence" value="ECO:0007669"/>
    <property type="project" value="UniProtKB-ARBA"/>
</dbReference>
<organism evidence="6">
    <name type="scientific">freshwater metagenome</name>
    <dbReference type="NCBI Taxonomy" id="449393"/>
    <lineage>
        <taxon>unclassified sequences</taxon>
        <taxon>metagenomes</taxon>
        <taxon>ecological metagenomes</taxon>
    </lineage>
</organism>
<dbReference type="GO" id="GO:0005524">
    <property type="term" value="F:ATP binding"/>
    <property type="evidence" value="ECO:0007669"/>
    <property type="project" value="UniProtKB-KW"/>
</dbReference>
<protein>
    <submittedName>
        <fullName evidence="6">Unannotated protein</fullName>
    </submittedName>
</protein>
<dbReference type="InterPro" id="IPR050319">
    <property type="entry name" value="ABC_transp_ATP-bind"/>
</dbReference>
<dbReference type="PANTHER" id="PTHR43776:SF7">
    <property type="entry name" value="D,D-DIPEPTIDE TRANSPORT ATP-BINDING PROTEIN DDPF-RELATED"/>
    <property type="match status" value="1"/>
</dbReference>
<accession>A0A6J7VZY0</accession>
<dbReference type="InterPro" id="IPR003439">
    <property type="entry name" value="ABC_transporter-like_ATP-bd"/>
</dbReference>
<evidence type="ECO:0000313" key="6">
    <source>
        <dbReference type="EMBL" id="CAB5136611.1"/>
    </source>
</evidence>
<dbReference type="GO" id="GO:0015833">
    <property type="term" value="P:peptide transport"/>
    <property type="evidence" value="ECO:0007669"/>
    <property type="project" value="InterPro"/>
</dbReference>
<dbReference type="PANTHER" id="PTHR43776">
    <property type="entry name" value="TRANSPORT ATP-BINDING PROTEIN"/>
    <property type="match status" value="1"/>
</dbReference>
<dbReference type="InterPro" id="IPR017871">
    <property type="entry name" value="ABC_transporter-like_CS"/>
</dbReference>
<dbReference type="FunFam" id="3.40.50.300:FF:000016">
    <property type="entry name" value="Oligopeptide ABC transporter ATP-binding component"/>
    <property type="match status" value="1"/>
</dbReference>
<keyword evidence="2" id="KW-0813">Transport</keyword>
<dbReference type="Pfam" id="PF00005">
    <property type="entry name" value="ABC_tran"/>
    <property type="match status" value="1"/>
</dbReference>
<dbReference type="InterPro" id="IPR013563">
    <property type="entry name" value="Oligopep_ABC_C"/>
</dbReference>
<keyword evidence="4" id="KW-0067">ATP-binding</keyword>
<gene>
    <name evidence="6" type="ORF">UFOPK4422_01672</name>
</gene>
<reference evidence="6" key="1">
    <citation type="submission" date="2020-05" db="EMBL/GenBank/DDBJ databases">
        <authorList>
            <person name="Chiriac C."/>
            <person name="Salcher M."/>
            <person name="Ghai R."/>
            <person name="Kavagutti S V."/>
        </authorList>
    </citation>
    <scope>NUCLEOTIDE SEQUENCE</scope>
</reference>
<dbReference type="PROSITE" id="PS00211">
    <property type="entry name" value="ABC_TRANSPORTER_1"/>
    <property type="match status" value="1"/>
</dbReference>
<evidence type="ECO:0000256" key="3">
    <source>
        <dbReference type="ARBA" id="ARBA00022741"/>
    </source>
</evidence>
<name>A0A6J7VZY0_9ZZZZ</name>
<keyword evidence="3" id="KW-0547">Nucleotide-binding</keyword>
<dbReference type="NCBIfam" id="TIGR01727">
    <property type="entry name" value="oligo_HPY"/>
    <property type="match status" value="1"/>
</dbReference>
<dbReference type="SUPFAM" id="SSF52540">
    <property type="entry name" value="P-loop containing nucleoside triphosphate hydrolases"/>
    <property type="match status" value="1"/>
</dbReference>
<dbReference type="AlphaFoldDB" id="A0A6J7VZY0"/>
<evidence type="ECO:0000256" key="1">
    <source>
        <dbReference type="ARBA" id="ARBA00005417"/>
    </source>
</evidence>
<evidence type="ECO:0000259" key="5">
    <source>
        <dbReference type="PROSITE" id="PS50893"/>
    </source>
</evidence>
<dbReference type="CDD" id="cd03257">
    <property type="entry name" value="ABC_NikE_OppD_transporters"/>
    <property type="match status" value="1"/>
</dbReference>
<evidence type="ECO:0000256" key="4">
    <source>
        <dbReference type="ARBA" id="ARBA00022840"/>
    </source>
</evidence>
<dbReference type="Gene3D" id="3.40.50.300">
    <property type="entry name" value="P-loop containing nucleotide triphosphate hydrolases"/>
    <property type="match status" value="1"/>
</dbReference>
<dbReference type="SMART" id="SM00382">
    <property type="entry name" value="AAA"/>
    <property type="match status" value="1"/>
</dbReference>
<dbReference type="InterPro" id="IPR027417">
    <property type="entry name" value="P-loop_NTPase"/>
</dbReference>
<dbReference type="PROSITE" id="PS50893">
    <property type="entry name" value="ABC_TRANSPORTER_2"/>
    <property type="match status" value="1"/>
</dbReference>
<dbReference type="Pfam" id="PF08352">
    <property type="entry name" value="oligo_HPY"/>
    <property type="match status" value="1"/>
</dbReference>
<proteinExistence type="inferred from homology"/>
<comment type="similarity">
    <text evidence="1">Belongs to the ABC transporter superfamily.</text>
</comment>
<dbReference type="InterPro" id="IPR003593">
    <property type="entry name" value="AAA+_ATPase"/>
</dbReference>